<gene>
    <name evidence="2" type="ORF">J3U87_31460</name>
</gene>
<evidence type="ECO:0000256" key="1">
    <source>
        <dbReference type="SAM" id="SignalP"/>
    </source>
</evidence>
<sequence length="218" mass="24445">MNIIRFICLCFISTSAFAGGWYEDWEIVTETIPTYYPYYYGEASCQYYDYSLDQWDTLYFYTSRHPVQSLYVHRDPWGNVLPTGHPVQTPGACRITLPYVDYDVEYTTVTTRRPIQPYPESVSIERLGCNQNRQLIAVSANVAAGASTMKVFVADNSLDYAEHLIYSGPYSETIGVSFYPIADTLNVRVKLDDGSSYYTTLRNAKCSGGGGGGGVPIE</sequence>
<feature type="chain" id="PRO_5035158677" evidence="1">
    <location>
        <begin position="19"/>
        <end position="218"/>
    </location>
</feature>
<organism evidence="2 3">
    <name type="scientific">Sulfidibacter corallicola</name>
    <dbReference type="NCBI Taxonomy" id="2818388"/>
    <lineage>
        <taxon>Bacteria</taxon>
        <taxon>Pseudomonadati</taxon>
        <taxon>Acidobacteriota</taxon>
        <taxon>Holophagae</taxon>
        <taxon>Acanthopleuribacterales</taxon>
        <taxon>Acanthopleuribacteraceae</taxon>
        <taxon>Sulfidibacter</taxon>
    </lineage>
</organism>
<name>A0A8A4TUC4_SULCO</name>
<reference evidence="2" key="1">
    <citation type="submission" date="2021-03" db="EMBL/GenBank/DDBJ databases">
        <title>Acanthopleuribacteraceae sp. M133.</title>
        <authorList>
            <person name="Wang G."/>
        </authorList>
    </citation>
    <scope>NUCLEOTIDE SEQUENCE</scope>
    <source>
        <strain evidence="2">M133</strain>
    </source>
</reference>
<keyword evidence="3" id="KW-1185">Reference proteome</keyword>
<accession>A0A8A4TUC4</accession>
<feature type="signal peptide" evidence="1">
    <location>
        <begin position="1"/>
        <end position="18"/>
    </location>
</feature>
<evidence type="ECO:0000313" key="3">
    <source>
        <dbReference type="Proteomes" id="UP000663929"/>
    </source>
</evidence>
<keyword evidence="1" id="KW-0732">Signal</keyword>
<dbReference type="Proteomes" id="UP000663929">
    <property type="component" value="Chromosome"/>
</dbReference>
<dbReference type="AlphaFoldDB" id="A0A8A4TUC4"/>
<dbReference type="EMBL" id="CP071793">
    <property type="protein sequence ID" value="QTD50125.1"/>
    <property type="molecule type" value="Genomic_DNA"/>
</dbReference>
<evidence type="ECO:0000313" key="2">
    <source>
        <dbReference type="EMBL" id="QTD50125.1"/>
    </source>
</evidence>
<dbReference type="KEGG" id="scor:J3U87_31460"/>
<proteinExistence type="predicted"/>
<protein>
    <submittedName>
        <fullName evidence="2">Uncharacterized protein</fullName>
    </submittedName>
</protein>
<dbReference type="RefSeq" id="WP_237379756.1">
    <property type="nucleotide sequence ID" value="NZ_CP071793.1"/>
</dbReference>